<dbReference type="Proteomes" id="UP000807025">
    <property type="component" value="Unassembled WGS sequence"/>
</dbReference>
<sequence length="114" mass="12864">MSHTEMHRPSIEGLFELRQQQYLEASAVALLIYDYLTTFGDEVAFVWKRPKGMGTVLYVLNRYPAFVDLTSTLYSDTVVLGLSQQQCTLFDKAEGYSFMVGICIAERGSMSDNS</sequence>
<evidence type="ECO:0000313" key="2">
    <source>
        <dbReference type="EMBL" id="KAF9490313.1"/>
    </source>
</evidence>
<keyword evidence="3" id="KW-1185">Reference proteome</keyword>
<proteinExistence type="predicted"/>
<protein>
    <recommendedName>
        <fullName evidence="1">DUF6533 domain-containing protein</fullName>
    </recommendedName>
</protein>
<dbReference type="Pfam" id="PF20151">
    <property type="entry name" value="DUF6533"/>
    <property type="match status" value="1"/>
</dbReference>
<evidence type="ECO:0000259" key="1">
    <source>
        <dbReference type="Pfam" id="PF20151"/>
    </source>
</evidence>
<dbReference type="OrthoDB" id="2638860at2759"/>
<dbReference type="AlphaFoldDB" id="A0A9P6DC35"/>
<dbReference type="InterPro" id="IPR045340">
    <property type="entry name" value="DUF6533"/>
</dbReference>
<gene>
    <name evidence="2" type="ORF">BDN71DRAFT_203405</name>
</gene>
<evidence type="ECO:0000313" key="3">
    <source>
        <dbReference type="Proteomes" id="UP000807025"/>
    </source>
</evidence>
<organism evidence="2 3">
    <name type="scientific">Pleurotus eryngii</name>
    <name type="common">Boletus of the steppes</name>
    <dbReference type="NCBI Taxonomy" id="5323"/>
    <lineage>
        <taxon>Eukaryota</taxon>
        <taxon>Fungi</taxon>
        <taxon>Dikarya</taxon>
        <taxon>Basidiomycota</taxon>
        <taxon>Agaricomycotina</taxon>
        <taxon>Agaricomycetes</taxon>
        <taxon>Agaricomycetidae</taxon>
        <taxon>Agaricales</taxon>
        <taxon>Pleurotineae</taxon>
        <taxon>Pleurotaceae</taxon>
        <taxon>Pleurotus</taxon>
    </lineage>
</organism>
<name>A0A9P6DC35_PLEER</name>
<reference evidence="2" key="1">
    <citation type="submission" date="2020-11" db="EMBL/GenBank/DDBJ databases">
        <authorList>
            <consortium name="DOE Joint Genome Institute"/>
            <person name="Ahrendt S."/>
            <person name="Riley R."/>
            <person name="Andreopoulos W."/>
            <person name="Labutti K."/>
            <person name="Pangilinan J."/>
            <person name="Ruiz-Duenas F.J."/>
            <person name="Barrasa J.M."/>
            <person name="Sanchez-Garcia M."/>
            <person name="Camarero S."/>
            <person name="Miyauchi S."/>
            <person name="Serrano A."/>
            <person name="Linde D."/>
            <person name="Babiker R."/>
            <person name="Drula E."/>
            <person name="Ayuso-Fernandez I."/>
            <person name="Pacheco R."/>
            <person name="Padilla G."/>
            <person name="Ferreira P."/>
            <person name="Barriuso J."/>
            <person name="Kellner H."/>
            <person name="Castanera R."/>
            <person name="Alfaro M."/>
            <person name="Ramirez L."/>
            <person name="Pisabarro A.G."/>
            <person name="Kuo A."/>
            <person name="Tritt A."/>
            <person name="Lipzen A."/>
            <person name="He G."/>
            <person name="Yan M."/>
            <person name="Ng V."/>
            <person name="Cullen D."/>
            <person name="Martin F."/>
            <person name="Rosso M.-N."/>
            <person name="Henrissat B."/>
            <person name="Hibbett D."/>
            <person name="Martinez A.T."/>
            <person name="Grigoriev I.V."/>
        </authorList>
    </citation>
    <scope>NUCLEOTIDE SEQUENCE</scope>
    <source>
        <strain evidence="2">ATCC 90797</strain>
    </source>
</reference>
<feature type="domain" description="DUF6533" evidence="1">
    <location>
        <begin position="22"/>
        <end position="66"/>
    </location>
</feature>
<accession>A0A9P6DC35</accession>
<dbReference type="EMBL" id="MU154645">
    <property type="protein sequence ID" value="KAF9490313.1"/>
    <property type="molecule type" value="Genomic_DNA"/>
</dbReference>
<comment type="caution">
    <text evidence="2">The sequence shown here is derived from an EMBL/GenBank/DDBJ whole genome shotgun (WGS) entry which is preliminary data.</text>
</comment>